<evidence type="ECO:0000313" key="2">
    <source>
        <dbReference type="Proteomes" id="UP001634394"/>
    </source>
</evidence>
<keyword evidence="2" id="KW-1185">Reference proteome</keyword>
<organism evidence="1 2">
    <name type="scientific">Sinanodonta woodiana</name>
    <name type="common">Chinese pond mussel</name>
    <name type="synonym">Anodonta woodiana</name>
    <dbReference type="NCBI Taxonomy" id="1069815"/>
    <lineage>
        <taxon>Eukaryota</taxon>
        <taxon>Metazoa</taxon>
        <taxon>Spiralia</taxon>
        <taxon>Lophotrochozoa</taxon>
        <taxon>Mollusca</taxon>
        <taxon>Bivalvia</taxon>
        <taxon>Autobranchia</taxon>
        <taxon>Heteroconchia</taxon>
        <taxon>Palaeoheterodonta</taxon>
        <taxon>Unionida</taxon>
        <taxon>Unionoidea</taxon>
        <taxon>Unionidae</taxon>
        <taxon>Unioninae</taxon>
        <taxon>Sinanodonta</taxon>
    </lineage>
</organism>
<gene>
    <name evidence="1" type="ORF">ACJMK2_034335</name>
</gene>
<dbReference type="AlphaFoldDB" id="A0ABD3WRT9"/>
<comment type="caution">
    <text evidence="1">The sequence shown here is derived from an EMBL/GenBank/DDBJ whole genome shotgun (WGS) entry which is preliminary data.</text>
</comment>
<protein>
    <submittedName>
        <fullName evidence="1">Uncharacterized protein</fullName>
    </submittedName>
</protein>
<dbReference type="EMBL" id="JBJQND010000005">
    <property type="protein sequence ID" value="KAL3876492.1"/>
    <property type="molecule type" value="Genomic_DNA"/>
</dbReference>
<sequence length="162" mass="18910">MHNFLTNTQSFIFGPSTANQRIESFWRLLRLLKETGYFEGDTIDKNIIQFVFMSILQAVTVWNTHCIRPSKHQNVPSGRPCVLYTMPLLYGTQDYAINVDPDTIIVCKDECWLNQNKSSDPELQELFQILMEENNLEIMRSREVALNTYKSLRRLALQALYV</sequence>
<proteinExistence type="predicted"/>
<dbReference type="Proteomes" id="UP001634394">
    <property type="component" value="Unassembled WGS sequence"/>
</dbReference>
<evidence type="ECO:0000313" key="1">
    <source>
        <dbReference type="EMBL" id="KAL3876492.1"/>
    </source>
</evidence>
<accession>A0ABD3WRT9</accession>
<name>A0ABD3WRT9_SINWO</name>
<reference evidence="1 2" key="1">
    <citation type="submission" date="2024-11" db="EMBL/GenBank/DDBJ databases">
        <title>Chromosome-level genome assembly of the freshwater bivalve Anodonta woodiana.</title>
        <authorList>
            <person name="Chen X."/>
        </authorList>
    </citation>
    <scope>NUCLEOTIDE SEQUENCE [LARGE SCALE GENOMIC DNA]</scope>
    <source>
        <strain evidence="1">MN2024</strain>
        <tissue evidence="1">Gills</tissue>
    </source>
</reference>